<reference evidence="11 12" key="1">
    <citation type="submission" date="2021-03" db="EMBL/GenBank/DDBJ databases">
        <title>Comparative Genomics and Metabolomics in the genus Turicibacter.</title>
        <authorList>
            <person name="Maki J."/>
            <person name="Looft T."/>
        </authorList>
    </citation>
    <scope>NUCLEOTIDE SEQUENCE</scope>
    <source>
        <strain evidence="11">ISU324</strain>
        <strain evidence="10 12">MMM721</strain>
    </source>
</reference>
<evidence type="ECO:0000259" key="8">
    <source>
        <dbReference type="Pfam" id="PF01643"/>
    </source>
</evidence>
<feature type="domain" description="Acyl-ACP thioesterase-like C-terminal" evidence="9">
    <location>
        <begin position="147"/>
        <end position="211"/>
    </location>
</feature>
<keyword evidence="3" id="KW-0378">Hydrolase</keyword>
<dbReference type="Pfam" id="PF20791">
    <property type="entry name" value="Acyl-ACP_TE_C"/>
    <property type="match status" value="1"/>
</dbReference>
<gene>
    <name evidence="10" type="ORF">J0J69_12510</name>
    <name evidence="11" type="ORF">J0J70_01450</name>
</gene>
<evidence type="ECO:0000256" key="3">
    <source>
        <dbReference type="ARBA" id="ARBA00022801"/>
    </source>
</evidence>
<protein>
    <submittedName>
        <fullName evidence="11">Acyl-ACP thioesterase</fullName>
    </submittedName>
</protein>
<dbReference type="InterPro" id="IPR002864">
    <property type="entry name" value="Acyl-ACP_thioesterase_NHD"/>
</dbReference>
<keyword evidence="7" id="KW-0275">Fatty acid biosynthesis</keyword>
<keyword evidence="2" id="KW-0444">Lipid biosynthesis</keyword>
<evidence type="ECO:0000313" key="10">
    <source>
        <dbReference type="EMBL" id="UUF05838.1"/>
    </source>
</evidence>
<keyword evidence="12" id="KW-1185">Reference proteome</keyword>
<dbReference type="EMBL" id="CP071249">
    <property type="protein sequence ID" value="UUF05838.1"/>
    <property type="molecule type" value="Genomic_DNA"/>
</dbReference>
<keyword evidence="5" id="KW-0809">Transit peptide</keyword>
<dbReference type="InterPro" id="IPR029069">
    <property type="entry name" value="HotDog_dom_sf"/>
</dbReference>
<dbReference type="Gene3D" id="3.10.129.10">
    <property type="entry name" value="Hotdog Thioesterase"/>
    <property type="match status" value="1"/>
</dbReference>
<dbReference type="GO" id="GO:0000036">
    <property type="term" value="F:acyl carrier activity"/>
    <property type="evidence" value="ECO:0007669"/>
    <property type="project" value="TreeGrafter"/>
</dbReference>
<dbReference type="SUPFAM" id="SSF54637">
    <property type="entry name" value="Thioesterase/thiol ester dehydrase-isomerase"/>
    <property type="match status" value="2"/>
</dbReference>
<evidence type="ECO:0000256" key="4">
    <source>
        <dbReference type="ARBA" id="ARBA00022832"/>
    </source>
</evidence>
<evidence type="ECO:0000313" key="13">
    <source>
        <dbReference type="Proteomes" id="UP001058072"/>
    </source>
</evidence>
<dbReference type="Pfam" id="PF01643">
    <property type="entry name" value="Acyl-ACP_TE"/>
    <property type="match status" value="1"/>
</dbReference>
<keyword evidence="4" id="KW-0276">Fatty acid metabolism</keyword>
<evidence type="ECO:0000256" key="1">
    <source>
        <dbReference type="ARBA" id="ARBA00006500"/>
    </source>
</evidence>
<dbReference type="InterPro" id="IPR049427">
    <property type="entry name" value="Acyl-ACP_TE_C"/>
</dbReference>
<comment type="similarity">
    <text evidence="1">Belongs to the acyl-ACP thioesterase family.</text>
</comment>
<organism evidence="11 13">
    <name type="scientific">Turicibacter bilis</name>
    <dbReference type="NCBI Taxonomy" id="2735723"/>
    <lineage>
        <taxon>Bacteria</taxon>
        <taxon>Bacillati</taxon>
        <taxon>Bacillota</taxon>
        <taxon>Erysipelotrichia</taxon>
        <taxon>Erysipelotrichales</taxon>
        <taxon>Turicibacteraceae</taxon>
        <taxon>Turicibacter</taxon>
    </lineage>
</organism>
<accession>A0A9Q9CHN1</accession>
<dbReference type="InterPro" id="IPR045023">
    <property type="entry name" value="FATA/B"/>
</dbReference>
<dbReference type="Proteomes" id="UP001058016">
    <property type="component" value="Chromosome"/>
</dbReference>
<evidence type="ECO:0000313" key="11">
    <source>
        <dbReference type="EMBL" id="UUF08718.1"/>
    </source>
</evidence>
<dbReference type="PANTHER" id="PTHR31727">
    <property type="entry name" value="OLEOYL-ACYL CARRIER PROTEIN THIOESTERASE 1, CHLOROPLASTIC"/>
    <property type="match status" value="1"/>
</dbReference>
<keyword evidence="6" id="KW-0443">Lipid metabolism</keyword>
<dbReference type="Proteomes" id="UP001058072">
    <property type="component" value="Chromosome"/>
</dbReference>
<feature type="domain" description="Acyl-ACP thioesterase N-terminal hotdog" evidence="8">
    <location>
        <begin position="2"/>
        <end position="106"/>
    </location>
</feature>
<evidence type="ECO:0000313" key="12">
    <source>
        <dbReference type="Proteomes" id="UP001058016"/>
    </source>
</evidence>
<evidence type="ECO:0000259" key="9">
    <source>
        <dbReference type="Pfam" id="PF20791"/>
    </source>
</evidence>
<evidence type="ECO:0000256" key="5">
    <source>
        <dbReference type="ARBA" id="ARBA00022946"/>
    </source>
</evidence>
<evidence type="ECO:0000256" key="7">
    <source>
        <dbReference type="ARBA" id="ARBA00023160"/>
    </source>
</evidence>
<name>A0A9Q9CHN1_9FIRM</name>
<evidence type="ECO:0000256" key="2">
    <source>
        <dbReference type="ARBA" id="ARBA00022516"/>
    </source>
</evidence>
<dbReference type="PANTHER" id="PTHR31727:SF6">
    <property type="entry name" value="OLEOYL-ACYL CARRIER PROTEIN THIOESTERASE 1, CHLOROPLASTIC"/>
    <property type="match status" value="1"/>
</dbReference>
<proteinExistence type="inferred from homology"/>
<dbReference type="RefSeq" id="WP_212724732.1">
    <property type="nucleotide sequence ID" value="NZ_CP071249.1"/>
</dbReference>
<sequence>MYQTRGRIRFSEIGEDGRLTLHHLINYFQDCSTFQLEDIGLGTDYFMQQDLAFYILSWQIEINRLPRFGEEIKVGTLIYDCRGMFGYRNYVLFGANDEVLAYANVCGCFLSVKTGSFVKLTIDEIEKYPIEPKWEMTYLPRKIKAPKAEKYMDAIRVSQFQIDTNGHMNNSQYVAIASEYLPAQIQVKQVRVEYKKAAKLGDCLVPTIARQEDIYYVTLCDQELNPYAIVAFQVE</sequence>
<dbReference type="GO" id="GO:0016297">
    <property type="term" value="F:fatty acyl-[ACP] hydrolase activity"/>
    <property type="evidence" value="ECO:0007669"/>
    <property type="project" value="InterPro"/>
</dbReference>
<evidence type="ECO:0000256" key="6">
    <source>
        <dbReference type="ARBA" id="ARBA00023098"/>
    </source>
</evidence>
<dbReference type="CDD" id="cd00586">
    <property type="entry name" value="4HBT"/>
    <property type="match status" value="1"/>
</dbReference>
<dbReference type="AlphaFoldDB" id="A0A9Q9CHN1"/>
<dbReference type="EMBL" id="CP071250">
    <property type="protein sequence ID" value="UUF08718.1"/>
    <property type="molecule type" value="Genomic_DNA"/>
</dbReference>